<dbReference type="SUPFAM" id="SSF102114">
    <property type="entry name" value="Radical SAM enzymes"/>
    <property type="match status" value="1"/>
</dbReference>
<evidence type="ECO:0000256" key="2">
    <source>
        <dbReference type="ARBA" id="ARBA00022691"/>
    </source>
</evidence>
<dbReference type="Pfam" id="PF02310">
    <property type="entry name" value="B12-binding"/>
    <property type="match status" value="1"/>
</dbReference>
<dbReference type="PANTHER" id="PTHR43409:SF3">
    <property type="entry name" value="HYPOTHETICAL METHYLTRANSFERASE"/>
    <property type="match status" value="1"/>
</dbReference>
<comment type="cofactor">
    <cofactor evidence="1">
        <name>[4Fe-4S] cluster</name>
        <dbReference type="ChEBI" id="CHEBI:49883"/>
    </cofactor>
</comment>
<accession>A0A850SVM9</accession>
<evidence type="ECO:0000259" key="6">
    <source>
        <dbReference type="PROSITE" id="PS51918"/>
    </source>
</evidence>
<sequence>MNLLLIYPKFPETFWSFTYAISFIGKKAAFPPLGLLTVASLLPGEWPKRLVDINVDRLEDKEILWADLVFIGGMAVQRKSTLQVIDRCKSLNVPIVAGGPLFTAEPDDFKDVDYLVLGEAELTLPQFLSDLEKDQPKRVYRAEGFCDLTQTPFPLWDLLDIKNYASMSIQFSRGCPFNCDFCNVTTLFGHRSRLKTTDQIILELDNIYSLGWRSSIFFVDDNFIGNKRFLKEELLPALIQWRKDKKGCAFYTEASINLADDEELQEMMVKAGFDSVFIGIESPDEASLKECKKNQNINRDLLESVSRINRSGLQVMGGFIVGFDNDKPSIFQKQIDFIQTSGIVTAMVGMLQAIPGTRLFERLEGQNRLSEQFSGDNVNGTTNIVPKMGMENLSKGYQLIMKQIYSPKHYYQRVRILLKELKAPAVIEPLNLQRFLSIFRSAVRIGIIGKERFHFWYLIIWTLIRKPKLISTALALSIYGFHYRKICERYIY</sequence>
<dbReference type="SFLD" id="SFLDG01082">
    <property type="entry name" value="B12-binding_domain_containing"/>
    <property type="match status" value="1"/>
</dbReference>
<evidence type="ECO:0000256" key="3">
    <source>
        <dbReference type="ARBA" id="ARBA00022723"/>
    </source>
</evidence>
<keyword evidence="3" id="KW-0479">Metal-binding</keyword>
<dbReference type="SFLD" id="SFLDG01123">
    <property type="entry name" value="methyltransferase_(Class_B)"/>
    <property type="match status" value="1"/>
</dbReference>
<dbReference type="InterPro" id="IPR034466">
    <property type="entry name" value="Methyltransferase_Class_B"/>
</dbReference>
<dbReference type="Proteomes" id="UP000553343">
    <property type="component" value="Unassembled WGS sequence"/>
</dbReference>
<dbReference type="CDD" id="cd01335">
    <property type="entry name" value="Radical_SAM"/>
    <property type="match status" value="1"/>
</dbReference>
<protein>
    <submittedName>
        <fullName evidence="7">B12-binding domain-containing radical SAM protein</fullName>
    </submittedName>
</protein>
<dbReference type="GO" id="GO:0046872">
    <property type="term" value="F:metal ion binding"/>
    <property type="evidence" value="ECO:0007669"/>
    <property type="project" value="UniProtKB-KW"/>
</dbReference>
<evidence type="ECO:0000313" key="7">
    <source>
        <dbReference type="EMBL" id="NWH04130.1"/>
    </source>
</evidence>
<dbReference type="SFLD" id="SFLDS00029">
    <property type="entry name" value="Radical_SAM"/>
    <property type="match status" value="1"/>
</dbReference>
<evidence type="ECO:0000256" key="5">
    <source>
        <dbReference type="ARBA" id="ARBA00023014"/>
    </source>
</evidence>
<dbReference type="EMBL" id="JACADJ010000008">
    <property type="protein sequence ID" value="NWH04130.1"/>
    <property type="molecule type" value="Genomic_DNA"/>
</dbReference>
<keyword evidence="2" id="KW-0949">S-adenosyl-L-methionine</keyword>
<dbReference type="RefSeq" id="WP_178365586.1">
    <property type="nucleotide sequence ID" value="NZ_JACADJ010000008.1"/>
</dbReference>
<dbReference type="Pfam" id="PF04055">
    <property type="entry name" value="Radical_SAM"/>
    <property type="match status" value="1"/>
</dbReference>
<evidence type="ECO:0000313" key="8">
    <source>
        <dbReference type="Proteomes" id="UP000553343"/>
    </source>
</evidence>
<dbReference type="InterPro" id="IPR007197">
    <property type="entry name" value="rSAM"/>
</dbReference>
<dbReference type="SFLD" id="SFLDF00303">
    <property type="entry name" value="hopanoid_C2-methyltransferase"/>
    <property type="match status" value="1"/>
</dbReference>
<dbReference type="GO" id="GO:0031419">
    <property type="term" value="F:cobalamin binding"/>
    <property type="evidence" value="ECO:0007669"/>
    <property type="project" value="InterPro"/>
</dbReference>
<dbReference type="InterPro" id="IPR058240">
    <property type="entry name" value="rSAM_sf"/>
</dbReference>
<keyword evidence="5" id="KW-0411">Iron-sulfur</keyword>
<dbReference type="GO" id="GO:0005829">
    <property type="term" value="C:cytosol"/>
    <property type="evidence" value="ECO:0007669"/>
    <property type="project" value="TreeGrafter"/>
</dbReference>
<dbReference type="InterPro" id="IPR051198">
    <property type="entry name" value="BchE-like"/>
</dbReference>
<name>A0A850SVM9_9BACT</name>
<dbReference type="InterPro" id="IPR034530">
    <property type="entry name" value="HpnP-like"/>
</dbReference>
<organism evidence="7 8">
    <name type="scientific">Desulfobacter latus</name>
    <dbReference type="NCBI Taxonomy" id="2292"/>
    <lineage>
        <taxon>Bacteria</taxon>
        <taxon>Pseudomonadati</taxon>
        <taxon>Thermodesulfobacteriota</taxon>
        <taxon>Desulfobacteria</taxon>
        <taxon>Desulfobacterales</taxon>
        <taxon>Desulfobacteraceae</taxon>
        <taxon>Desulfobacter</taxon>
    </lineage>
</organism>
<dbReference type="InterPro" id="IPR023404">
    <property type="entry name" value="rSAM_horseshoe"/>
</dbReference>
<dbReference type="Gene3D" id="3.40.50.280">
    <property type="entry name" value="Cobalamin-binding domain"/>
    <property type="match status" value="1"/>
</dbReference>
<dbReference type="SMART" id="SM00729">
    <property type="entry name" value="Elp3"/>
    <property type="match status" value="1"/>
</dbReference>
<dbReference type="GO" id="GO:0051536">
    <property type="term" value="F:iron-sulfur cluster binding"/>
    <property type="evidence" value="ECO:0007669"/>
    <property type="project" value="UniProtKB-KW"/>
</dbReference>
<reference evidence="7 8" key="1">
    <citation type="submission" date="2020-06" db="EMBL/GenBank/DDBJ databases">
        <title>High-quality draft genome of sulfate reducer Desulfobacter latus type strain AcrS2 isolated from marine sediment.</title>
        <authorList>
            <person name="Hoppe M."/>
            <person name="Larsen C.K."/>
            <person name="Marshall I.P.G."/>
            <person name="Schramm A."/>
            <person name="Marietou A.G."/>
        </authorList>
    </citation>
    <scope>NUCLEOTIDE SEQUENCE [LARGE SCALE GENOMIC DNA]</scope>
    <source>
        <strain evidence="7 8">AcRS2</strain>
    </source>
</reference>
<evidence type="ECO:0000256" key="1">
    <source>
        <dbReference type="ARBA" id="ARBA00001966"/>
    </source>
</evidence>
<gene>
    <name evidence="7" type="ORF">HXW94_03840</name>
</gene>
<dbReference type="InterPro" id="IPR006638">
    <property type="entry name" value="Elp3/MiaA/NifB-like_rSAM"/>
</dbReference>
<dbReference type="InterPro" id="IPR006158">
    <property type="entry name" value="Cobalamin-bd"/>
</dbReference>
<feature type="domain" description="Radical SAM core" evidence="6">
    <location>
        <begin position="161"/>
        <end position="391"/>
    </location>
</feature>
<dbReference type="PROSITE" id="PS51918">
    <property type="entry name" value="RADICAL_SAM"/>
    <property type="match status" value="1"/>
</dbReference>
<keyword evidence="8" id="KW-1185">Reference proteome</keyword>
<comment type="caution">
    <text evidence="7">The sequence shown here is derived from an EMBL/GenBank/DDBJ whole genome shotgun (WGS) entry which is preliminary data.</text>
</comment>
<proteinExistence type="predicted"/>
<evidence type="ECO:0000256" key="4">
    <source>
        <dbReference type="ARBA" id="ARBA00023004"/>
    </source>
</evidence>
<dbReference type="InterPro" id="IPR025274">
    <property type="entry name" value="DUF4070"/>
</dbReference>
<dbReference type="AlphaFoldDB" id="A0A850SVM9"/>
<dbReference type="GO" id="GO:0003824">
    <property type="term" value="F:catalytic activity"/>
    <property type="evidence" value="ECO:0007669"/>
    <property type="project" value="InterPro"/>
</dbReference>
<dbReference type="Pfam" id="PF13282">
    <property type="entry name" value="DUF4070"/>
    <property type="match status" value="1"/>
</dbReference>
<keyword evidence="4" id="KW-0408">Iron</keyword>
<dbReference type="PANTHER" id="PTHR43409">
    <property type="entry name" value="ANAEROBIC MAGNESIUM-PROTOPORPHYRIN IX MONOMETHYL ESTER CYCLASE-RELATED"/>
    <property type="match status" value="1"/>
</dbReference>
<dbReference type="Gene3D" id="3.80.30.20">
    <property type="entry name" value="tm_1862 like domain"/>
    <property type="match status" value="1"/>
</dbReference>